<dbReference type="RefSeq" id="WP_238282694.1">
    <property type="nucleotide sequence ID" value="NZ_BPQL01000189.1"/>
</dbReference>
<evidence type="ECO:0000313" key="4">
    <source>
        <dbReference type="Proteomes" id="UP001549145"/>
    </source>
</evidence>
<feature type="region of interest" description="Disordered" evidence="1">
    <location>
        <begin position="23"/>
        <end position="97"/>
    </location>
</feature>
<feature type="compositionally biased region" description="Gly residues" evidence="1">
    <location>
        <begin position="78"/>
        <end position="89"/>
    </location>
</feature>
<evidence type="ECO:0000256" key="1">
    <source>
        <dbReference type="SAM" id="MobiDB-lite"/>
    </source>
</evidence>
<keyword evidence="2" id="KW-0732">Signal</keyword>
<reference evidence="3 4" key="1">
    <citation type="submission" date="2024-06" db="EMBL/GenBank/DDBJ databases">
        <title>Genomic Encyclopedia of Type Strains, Phase IV (KMG-IV): sequencing the most valuable type-strain genomes for metagenomic binning, comparative biology and taxonomic classification.</title>
        <authorList>
            <person name="Goeker M."/>
        </authorList>
    </citation>
    <scope>NUCLEOTIDE SEQUENCE [LARGE SCALE GENOMIC DNA]</scope>
    <source>
        <strain evidence="3 4">DSM 21331</strain>
    </source>
</reference>
<proteinExistence type="predicted"/>
<dbReference type="EMBL" id="JBEPMM010000025">
    <property type="protein sequence ID" value="MET3695294.1"/>
    <property type="molecule type" value="Genomic_DNA"/>
</dbReference>
<protein>
    <submittedName>
        <fullName evidence="3">Uncharacterized protein</fullName>
    </submittedName>
</protein>
<sequence>MSIKTFVVAGSLALALTGSAFAQNAAGGGSATGNMNNPGSVKSNGEKSMERPGAPAATGSTMAPAGTSGGPSTATQGAPGGTGGNGVTGSGAAPSGK</sequence>
<keyword evidence="4" id="KW-1185">Reference proteome</keyword>
<evidence type="ECO:0000313" key="3">
    <source>
        <dbReference type="EMBL" id="MET3695294.1"/>
    </source>
</evidence>
<name>A0ABV2LCI3_9HYPH</name>
<feature type="compositionally biased region" description="Polar residues" evidence="1">
    <location>
        <begin position="32"/>
        <end position="43"/>
    </location>
</feature>
<gene>
    <name evidence="3" type="ORF">ABID43_004862</name>
</gene>
<accession>A0ABV2LCI3</accession>
<feature type="signal peptide" evidence="2">
    <location>
        <begin position="1"/>
        <end position="22"/>
    </location>
</feature>
<organism evidence="3 4">
    <name type="scientific">Methylobacterium goesingense</name>
    <dbReference type="NCBI Taxonomy" id="243690"/>
    <lineage>
        <taxon>Bacteria</taxon>
        <taxon>Pseudomonadati</taxon>
        <taxon>Pseudomonadota</taxon>
        <taxon>Alphaproteobacteria</taxon>
        <taxon>Hyphomicrobiales</taxon>
        <taxon>Methylobacteriaceae</taxon>
        <taxon>Methylobacterium</taxon>
    </lineage>
</organism>
<evidence type="ECO:0000256" key="2">
    <source>
        <dbReference type="SAM" id="SignalP"/>
    </source>
</evidence>
<dbReference type="Proteomes" id="UP001549145">
    <property type="component" value="Unassembled WGS sequence"/>
</dbReference>
<feature type="chain" id="PRO_5045768487" evidence="2">
    <location>
        <begin position="23"/>
        <end position="97"/>
    </location>
</feature>
<comment type="caution">
    <text evidence="3">The sequence shown here is derived from an EMBL/GenBank/DDBJ whole genome shotgun (WGS) entry which is preliminary data.</text>
</comment>